<sequence>MNRPSAISFLRPVPPRTYLQASMIRPAPLQLKFDNRFPREPFSSFQSPVVAIAAAYPVRTTSKPKSPTFVSQLYKASWKNPVIAVAGLNGLRFAFAAYNAFEDAMIDDAEGVASLLRVSVALCVMYIVAFLIEVYGIIGLSMQRFSLVRMYLYLAGVASFLAIAAGVLNGVAYFAFAEDLMYECVSLAMEGRAWEKAIFRTRPWPRSTHHLHEIVARRQCMKAWLSQSWAQVASVFLFSLIPAVAHYMMVYTYYMQTMDSNHSAYLMHASPPTAASYTHTRDGAANTERRNGYSRVATGPSNRDATTTRQRRDRNNASVGVVQRSSGAVTGSSMFPLSATRRRQGQAARSVRGVSVYAYDPPASNFTSTGSPSSRGSSGSGGSGSKRYSYRSLQRSRRPPPLISSPEPIGLTPGPPSYRPARVYAAFAAPVASNGEYDKFI</sequence>
<evidence type="ECO:0000256" key="1">
    <source>
        <dbReference type="SAM" id="MobiDB-lite"/>
    </source>
</evidence>
<keyword evidence="2" id="KW-1133">Transmembrane helix</keyword>
<reference evidence="3 4" key="1">
    <citation type="journal article" date="2020" name="ISME J.">
        <title>Uncovering the hidden diversity of litter-decomposition mechanisms in mushroom-forming fungi.</title>
        <authorList>
            <person name="Floudas D."/>
            <person name="Bentzer J."/>
            <person name="Ahren D."/>
            <person name="Johansson T."/>
            <person name="Persson P."/>
            <person name="Tunlid A."/>
        </authorList>
    </citation>
    <scope>NUCLEOTIDE SEQUENCE [LARGE SCALE GENOMIC DNA]</scope>
    <source>
        <strain evidence="3 4">CBS 101986</strain>
    </source>
</reference>
<feature type="transmembrane region" description="Helical" evidence="2">
    <location>
        <begin position="82"/>
        <end position="101"/>
    </location>
</feature>
<dbReference type="OrthoDB" id="2927416at2759"/>
<keyword evidence="2" id="KW-0812">Transmembrane</keyword>
<feature type="region of interest" description="Disordered" evidence="1">
    <location>
        <begin position="276"/>
        <end position="416"/>
    </location>
</feature>
<feature type="transmembrane region" description="Helical" evidence="2">
    <location>
        <begin position="232"/>
        <end position="254"/>
    </location>
</feature>
<feature type="compositionally biased region" description="Low complexity" evidence="1">
    <location>
        <begin position="367"/>
        <end position="377"/>
    </location>
</feature>
<feature type="compositionally biased region" description="Basic and acidic residues" evidence="1">
    <location>
        <begin position="279"/>
        <end position="291"/>
    </location>
</feature>
<protein>
    <recommendedName>
        <fullName evidence="5">Transmembrane protein</fullName>
    </recommendedName>
</protein>
<gene>
    <name evidence="3" type="ORF">D9619_010066</name>
</gene>
<evidence type="ECO:0000256" key="2">
    <source>
        <dbReference type="SAM" id="Phobius"/>
    </source>
</evidence>
<name>A0A8H5BN66_9AGAR</name>
<keyword evidence="4" id="KW-1185">Reference proteome</keyword>
<dbReference type="AlphaFoldDB" id="A0A8H5BN66"/>
<feature type="transmembrane region" description="Helical" evidence="2">
    <location>
        <begin position="150"/>
        <end position="176"/>
    </location>
</feature>
<organism evidence="3 4">
    <name type="scientific">Psilocybe cf. subviscida</name>
    <dbReference type="NCBI Taxonomy" id="2480587"/>
    <lineage>
        <taxon>Eukaryota</taxon>
        <taxon>Fungi</taxon>
        <taxon>Dikarya</taxon>
        <taxon>Basidiomycota</taxon>
        <taxon>Agaricomycotina</taxon>
        <taxon>Agaricomycetes</taxon>
        <taxon>Agaricomycetidae</taxon>
        <taxon>Agaricales</taxon>
        <taxon>Agaricineae</taxon>
        <taxon>Strophariaceae</taxon>
        <taxon>Psilocybe</taxon>
    </lineage>
</organism>
<proteinExistence type="predicted"/>
<feature type="compositionally biased region" description="Polar residues" evidence="1">
    <location>
        <begin position="323"/>
        <end position="335"/>
    </location>
</feature>
<dbReference type="Proteomes" id="UP000567179">
    <property type="component" value="Unassembled WGS sequence"/>
</dbReference>
<accession>A0A8H5BN66</accession>
<feature type="transmembrane region" description="Helical" evidence="2">
    <location>
        <begin position="113"/>
        <end position="138"/>
    </location>
</feature>
<evidence type="ECO:0000313" key="4">
    <source>
        <dbReference type="Proteomes" id="UP000567179"/>
    </source>
</evidence>
<evidence type="ECO:0008006" key="5">
    <source>
        <dbReference type="Google" id="ProtNLM"/>
    </source>
</evidence>
<evidence type="ECO:0000313" key="3">
    <source>
        <dbReference type="EMBL" id="KAF5325478.1"/>
    </source>
</evidence>
<dbReference type="EMBL" id="JAACJJ010000015">
    <property type="protein sequence ID" value="KAF5325478.1"/>
    <property type="molecule type" value="Genomic_DNA"/>
</dbReference>
<comment type="caution">
    <text evidence="3">The sequence shown here is derived from an EMBL/GenBank/DDBJ whole genome shotgun (WGS) entry which is preliminary data.</text>
</comment>
<keyword evidence="2" id="KW-0472">Membrane</keyword>